<protein>
    <submittedName>
        <fullName evidence="10">DHA1 family bicyclomycin/chloramphenicol resistance-like MFS transporter</fullName>
    </submittedName>
</protein>
<name>A0ABX5LMW4_9BACT</name>
<organism evidence="10 11">
    <name type="scientific">Hallerella porci</name>
    <dbReference type="NCBI Taxonomy" id="1945871"/>
    <lineage>
        <taxon>Bacteria</taxon>
        <taxon>Pseudomonadati</taxon>
        <taxon>Fibrobacterota</taxon>
        <taxon>Fibrobacteria</taxon>
        <taxon>Fibrobacterales</taxon>
        <taxon>Fibrobacteraceae</taxon>
        <taxon>Hallerella</taxon>
    </lineage>
</organism>
<dbReference type="InterPro" id="IPR020846">
    <property type="entry name" value="MFS_dom"/>
</dbReference>
<evidence type="ECO:0000313" key="10">
    <source>
        <dbReference type="EMBL" id="PWK96640.1"/>
    </source>
</evidence>
<dbReference type="EMBL" id="QGHD01000016">
    <property type="protein sequence ID" value="PWK96640.1"/>
    <property type="molecule type" value="Genomic_DNA"/>
</dbReference>
<reference evidence="10 11" key="1">
    <citation type="submission" date="2018-05" db="EMBL/GenBank/DDBJ databases">
        <title>Animal gut microbial communities from fecal samples from Wisconsin, USA.</title>
        <authorList>
            <person name="Neumann A."/>
        </authorList>
    </citation>
    <scope>NUCLEOTIDE SEQUENCE [LARGE SCALE GENOMIC DNA]</scope>
    <source>
        <strain evidence="10 11">UWS4</strain>
    </source>
</reference>
<evidence type="ECO:0000259" key="9">
    <source>
        <dbReference type="PROSITE" id="PS50850"/>
    </source>
</evidence>
<dbReference type="PANTHER" id="PTHR23502:SF132">
    <property type="entry name" value="POLYAMINE TRANSPORTER 2-RELATED"/>
    <property type="match status" value="1"/>
</dbReference>
<dbReference type="InterPro" id="IPR005829">
    <property type="entry name" value="Sugar_transporter_CS"/>
</dbReference>
<keyword evidence="3" id="KW-0813">Transport</keyword>
<dbReference type="InterPro" id="IPR036259">
    <property type="entry name" value="MFS_trans_sf"/>
</dbReference>
<feature type="transmembrane region" description="Helical" evidence="8">
    <location>
        <begin position="241"/>
        <end position="265"/>
    </location>
</feature>
<feature type="transmembrane region" description="Helical" evidence="8">
    <location>
        <begin position="73"/>
        <end position="96"/>
    </location>
</feature>
<evidence type="ECO:0000256" key="3">
    <source>
        <dbReference type="ARBA" id="ARBA00022448"/>
    </source>
</evidence>
<dbReference type="NCBIfam" id="TIGR00710">
    <property type="entry name" value="efflux_Bcr_CflA"/>
    <property type="match status" value="1"/>
</dbReference>
<feature type="transmembrane region" description="Helical" evidence="8">
    <location>
        <begin position="361"/>
        <end position="380"/>
    </location>
</feature>
<evidence type="ECO:0000256" key="2">
    <source>
        <dbReference type="ARBA" id="ARBA00006236"/>
    </source>
</evidence>
<dbReference type="PROSITE" id="PS50850">
    <property type="entry name" value="MFS"/>
    <property type="match status" value="1"/>
</dbReference>
<dbReference type="Pfam" id="PF07690">
    <property type="entry name" value="MFS_1"/>
    <property type="match status" value="1"/>
</dbReference>
<proteinExistence type="inferred from homology"/>
<sequence length="386" mass="40802">MNKHIFLVILIGSLSAFPPFVTDLYLPSLPSLAAFFKTSPSLVQMSLTMSMLGLALGQLFVGPLSDKYGRRHLLLISLIAFILSTILCLLSPNVIVFNAFRLVQGMAASGGIVIARAMAADKCRGKVLTKFLALVSAINGIAPVTAPVLGGILLNFVDWRGTFALLLIYGFALLFGAARTEESLPENRRNSNSIFSTFKSYGSIFKNSTYSTTLILYAASCLVLFAYISASPFILQQGYGLSPMAFSFCFAVNAISIGIGCAVAGRAKERSMILLGSICLFIFAGICAAALALQAPIFVIEATFICMLFSFGLLQPPVTAIALNAERKNAGAASALLGASGFLMGGIVTPLVGIGNIFHSLGIALVCGGILALLFSFFVLKKIGKK</sequence>
<keyword evidence="11" id="KW-1185">Reference proteome</keyword>
<dbReference type="Gene3D" id="1.20.1720.10">
    <property type="entry name" value="Multidrug resistance protein D"/>
    <property type="match status" value="1"/>
</dbReference>
<evidence type="ECO:0000256" key="1">
    <source>
        <dbReference type="ARBA" id="ARBA00004651"/>
    </source>
</evidence>
<feature type="transmembrane region" description="Helical" evidence="8">
    <location>
        <begin position="102"/>
        <end position="119"/>
    </location>
</feature>
<feature type="transmembrane region" description="Helical" evidence="8">
    <location>
        <begin position="272"/>
        <end position="293"/>
    </location>
</feature>
<keyword evidence="5 8" id="KW-0812">Transmembrane</keyword>
<accession>A0ABX5LMW4</accession>
<dbReference type="InterPro" id="IPR004812">
    <property type="entry name" value="Efflux_drug-R_Bcr/CmlA"/>
</dbReference>
<keyword evidence="6 8" id="KW-1133">Transmembrane helix</keyword>
<comment type="subcellular location">
    <subcellularLocation>
        <location evidence="1">Cell membrane</location>
        <topology evidence="1">Multi-pass membrane protein</topology>
    </subcellularLocation>
</comment>
<dbReference type="CDD" id="cd17320">
    <property type="entry name" value="MFS_MdfA_MDR_like"/>
    <property type="match status" value="1"/>
</dbReference>
<dbReference type="InterPro" id="IPR011701">
    <property type="entry name" value="MFS"/>
</dbReference>
<dbReference type="PANTHER" id="PTHR23502">
    <property type="entry name" value="MAJOR FACILITATOR SUPERFAMILY"/>
    <property type="match status" value="1"/>
</dbReference>
<feature type="transmembrane region" description="Helical" evidence="8">
    <location>
        <begin position="40"/>
        <end position="61"/>
    </location>
</feature>
<evidence type="ECO:0000256" key="4">
    <source>
        <dbReference type="ARBA" id="ARBA00022475"/>
    </source>
</evidence>
<evidence type="ECO:0000256" key="5">
    <source>
        <dbReference type="ARBA" id="ARBA00022692"/>
    </source>
</evidence>
<feature type="domain" description="Major facilitator superfamily (MFS) profile" evidence="9">
    <location>
        <begin position="4"/>
        <end position="384"/>
    </location>
</feature>
<dbReference type="RefSeq" id="WP_106198999.1">
    <property type="nucleotide sequence ID" value="NZ_QGHD01000016.1"/>
</dbReference>
<feature type="transmembrane region" description="Helical" evidence="8">
    <location>
        <begin position="131"/>
        <end position="153"/>
    </location>
</feature>
<feature type="transmembrane region" description="Helical" evidence="8">
    <location>
        <begin position="335"/>
        <end position="355"/>
    </location>
</feature>
<evidence type="ECO:0000256" key="8">
    <source>
        <dbReference type="SAM" id="Phobius"/>
    </source>
</evidence>
<dbReference type="Proteomes" id="UP000245523">
    <property type="component" value="Unassembled WGS sequence"/>
</dbReference>
<feature type="transmembrane region" description="Helical" evidence="8">
    <location>
        <begin position="214"/>
        <end position="235"/>
    </location>
</feature>
<evidence type="ECO:0000256" key="6">
    <source>
        <dbReference type="ARBA" id="ARBA00022989"/>
    </source>
</evidence>
<evidence type="ECO:0000256" key="7">
    <source>
        <dbReference type="ARBA" id="ARBA00023136"/>
    </source>
</evidence>
<feature type="transmembrane region" description="Helical" evidence="8">
    <location>
        <begin position="299"/>
        <end position="323"/>
    </location>
</feature>
<dbReference type="PROSITE" id="PS00216">
    <property type="entry name" value="SUGAR_TRANSPORT_1"/>
    <property type="match status" value="1"/>
</dbReference>
<comment type="similarity">
    <text evidence="2">Belongs to the major facilitator superfamily. Bcr/CmlA family.</text>
</comment>
<evidence type="ECO:0000313" key="11">
    <source>
        <dbReference type="Proteomes" id="UP000245523"/>
    </source>
</evidence>
<gene>
    <name evidence="10" type="ORF">B0H50_11623</name>
</gene>
<comment type="caution">
    <text evidence="10">The sequence shown here is derived from an EMBL/GenBank/DDBJ whole genome shotgun (WGS) entry which is preliminary data.</text>
</comment>
<keyword evidence="7 8" id="KW-0472">Membrane</keyword>
<feature type="transmembrane region" description="Helical" evidence="8">
    <location>
        <begin position="159"/>
        <end position="178"/>
    </location>
</feature>
<keyword evidence="4" id="KW-1003">Cell membrane</keyword>
<dbReference type="SUPFAM" id="SSF103473">
    <property type="entry name" value="MFS general substrate transporter"/>
    <property type="match status" value="1"/>
</dbReference>